<accession>A0A423LSW9</accession>
<comment type="caution">
    <text evidence="1">The sequence shown here is derived from an EMBL/GenBank/DDBJ whole genome shotgun (WGS) entry which is preliminary data.</text>
</comment>
<dbReference type="AlphaFoldDB" id="A0A423LSW9"/>
<evidence type="ECO:0000313" key="2">
    <source>
        <dbReference type="Proteomes" id="UP000285757"/>
    </source>
</evidence>
<evidence type="ECO:0000313" key="1">
    <source>
        <dbReference type="EMBL" id="RON71412.1"/>
    </source>
</evidence>
<organism evidence="1 2">
    <name type="scientific">Pseudomonas fluorescens</name>
    <dbReference type="NCBI Taxonomy" id="294"/>
    <lineage>
        <taxon>Bacteria</taxon>
        <taxon>Pseudomonadati</taxon>
        <taxon>Pseudomonadota</taxon>
        <taxon>Gammaproteobacteria</taxon>
        <taxon>Pseudomonadales</taxon>
        <taxon>Pseudomonadaceae</taxon>
        <taxon>Pseudomonas</taxon>
    </lineage>
</organism>
<protein>
    <submittedName>
        <fullName evidence="1">Uncharacterized protein</fullName>
    </submittedName>
</protein>
<sequence length="134" mass="15132">MSNKNAIGFFSAQIKESGNDEELELLPERLFLSVETTKFSVWGYTDKYPLASWGLQIDLRYIELAPGIFPIGDHRAIYNPRTGESSWVSEEGELVIKAVDLNEKSAEGSFSFRAVSRFDPSRYADIKGLFSLKE</sequence>
<name>A0A423LSW9_PSEFL</name>
<dbReference type="RefSeq" id="WP_123530213.1">
    <property type="nucleotide sequence ID" value="NZ_MOBU01000003.1"/>
</dbReference>
<proteinExistence type="predicted"/>
<dbReference type="Proteomes" id="UP000285757">
    <property type="component" value="Unassembled WGS sequence"/>
</dbReference>
<dbReference type="EMBL" id="MOBU01000003">
    <property type="protein sequence ID" value="RON71412.1"/>
    <property type="molecule type" value="Genomic_DNA"/>
</dbReference>
<reference evidence="1 2" key="1">
    <citation type="submission" date="2016-10" db="EMBL/GenBank/DDBJ databases">
        <title>Comparative genome analysis of multiple Pseudomonas spp. focuses on biocontrol and plant growth promoting traits.</title>
        <authorList>
            <person name="Tao X.-Y."/>
            <person name="Taylor C.G."/>
        </authorList>
    </citation>
    <scope>NUCLEOTIDE SEQUENCE [LARGE SCALE GENOMIC DNA]</scope>
    <source>
        <strain evidence="1 2">24D3</strain>
    </source>
</reference>
<gene>
    <name evidence="1" type="ORF">BK671_04390</name>
</gene>